<reference evidence="2 3" key="1">
    <citation type="journal article" date="2014" name="Proc. Natl. Acad. Sci. U.S.A.">
        <title>Thirty-thousand-year-old distant relative of giant icosahedral DNA viruses with a pandoravirus morphology.</title>
        <authorList>
            <person name="Legendre M."/>
            <person name="Bartoli J."/>
            <person name="Shmakova L."/>
            <person name="Jeudy S."/>
            <person name="Labadie K."/>
            <person name="Adrait A."/>
            <person name="Lescot M."/>
            <person name="Poirot O."/>
            <person name="Bertaux L."/>
            <person name="Bruley C."/>
            <person name="Coute Y."/>
            <person name="Rivkina E."/>
            <person name="Abergel C."/>
            <person name="Claverie J.M."/>
        </authorList>
    </citation>
    <scope>NUCLEOTIDE SEQUENCE [LARGE SCALE GENOMIC DNA]</scope>
    <source>
        <strain evidence="2">P1084-T</strain>
    </source>
</reference>
<dbReference type="Proteomes" id="UP000202176">
    <property type="component" value="Segment"/>
</dbReference>
<protein>
    <submittedName>
        <fullName evidence="2">Uncharacterized protein</fullName>
    </submittedName>
</protein>
<keyword evidence="3" id="KW-1185">Reference proteome</keyword>
<feature type="compositionally biased region" description="Basic and acidic residues" evidence="1">
    <location>
        <begin position="227"/>
        <end position="243"/>
    </location>
</feature>
<name>W5S4G0_9VIRU</name>
<feature type="region of interest" description="Disordered" evidence="1">
    <location>
        <begin position="216"/>
        <end position="273"/>
    </location>
</feature>
<sequence>MSIRCQGMGKFGPCTRSTKSGFCHDHIYIHNIHSHEERIEQMQQKALSLGKLSQNLSEKLLQEAEMAKADPERYQFSEELFQDFDEISNICSILQMLFVVKTKQSVLKGIHFLPVSEPQQELSIQTPVNIAGKCCHIHTRNGMAGQPCGRKVKHGNYCTQHAYHNNQKPRINSVVQSNRYFENTQNDYLPQAVMSQIPVSRQQNFGWNNSFLAPTPELKTPVPLPIRDPERTNSQPHEKKVEIVQKNQPNSLTSSVAETTEEAPKTKSVSFKI</sequence>
<proteinExistence type="predicted"/>
<dbReference type="EMBL" id="KF740664">
    <property type="protein sequence ID" value="AHH01611.1"/>
    <property type="molecule type" value="Genomic_DNA"/>
</dbReference>
<dbReference type="RefSeq" id="YP_009000946.1">
    <property type="nucleotide sequence ID" value="NC_023423.1"/>
</dbReference>
<evidence type="ECO:0000313" key="2">
    <source>
        <dbReference type="EMBL" id="AHH01611.1"/>
    </source>
</evidence>
<accession>W5S4G0</accession>
<dbReference type="GeneID" id="18266072"/>
<organism evidence="2 3">
    <name type="scientific">Pithovirus sibericum</name>
    <dbReference type="NCBI Taxonomy" id="1450746"/>
    <lineage>
        <taxon>Viruses</taxon>
        <taxon>Pithoviruses</taxon>
        <taxon>Orthopithovirinae</taxon>
        <taxon>Alphapithovirus</taxon>
        <taxon>Alphapithovirus sibericum</taxon>
    </lineage>
</organism>
<evidence type="ECO:0000313" key="3">
    <source>
        <dbReference type="Proteomes" id="UP000202176"/>
    </source>
</evidence>
<gene>
    <name evidence="2" type="ORF">pv_44</name>
</gene>
<feature type="compositionally biased region" description="Polar residues" evidence="1">
    <location>
        <begin position="245"/>
        <end position="258"/>
    </location>
</feature>
<evidence type="ECO:0000256" key="1">
    <source>
        <dbReference type="SAM" id="MobiDB-lite"/>
    </source>
</evidence>
<dbReference type="KEGG" id="vg:18266072"/>